<evidence type="ECO:0000256" key="7">
    <source>
        <dbReference type="ARBA" id="ARBA00023136"/>
    </source>
</evidence>
<keyword evidence="9" id="KW-0807">Transducer</keyword>
<feature type="domain" description="G-protein coupled receptors family 2 profile 2" evidence="12">
    <location>
        <begin position="176"/>
        <end position="444"/>
    </location>
</feature>
<evidence type="ECO:0000256" key="9">
    <source>
        <dbReference type="ARBA" id="ARBA00023224"/>
    </source>
</evidence>
<feature type="transmembrane region" description="Helical" evidence="10">
    <location>
        <begin position="176"/>
        <end position="201"/>
    </location>
</feature>
<dbReference type="InterPro" id="IPR017981">
    <property type="entry name" value="GPCR_2-like_7TM"/>
</dbReference>
<evidence type="ECO:0000313" key="13">
    <source>
        <dbReference type="EMBL" id="KAJ8915750.1"/>
    </source>
</evidence>
<keyword evidence="6" id="KW-0297">G-protein coupled receptor</keyword>
<evidence type="ECO:0000256" key="2">
    <source>
        <dbReference type="ARBA" id="ARBA00008979"/>
    </source>
</evidence>
<comment type="similarity">
    <text evidence="2">Belongs to the G-protein coupled receptor 2 family. Mth subfamily.</text>
</comment>
<evidence type="ECO:0000256" key="10">
    <source>
        <dbReference type="SAM" id="Phobius"/>
    </source>
</evidence>
<dbReference type="GO" id="GO:0005886">
    <property type="term" value="C:plasma membrane"/>
    <property type="evidence" value="ECO:0007669"/>
    <property type="project" value="TreeGrafter"/>
</dbReference>
<dbReference type="CDD" id="cd15039">
    <property type="entry name" value="7tmB3_Methuselah-like"/>
    <property type="match status" value="1"/>
</dbReference>
<dbReference type="Proteomes" id="UP001159042">
    <property type="component" value="Unassembled WGS sequence"/>
</dbReference>
<evidence type="ECO:0000256" key="1">
    <source>
        <dbReference type="ARBA" id="ARBA00004127"/>
    </source>
</evidence>
<feature type="transmembrane region" description="Helical" evidence="10">
    <location>
        <begin position="289"/>
        <end position="310"/>
    </location>
</feature>
<name>A0AAV8VNQ5_9CUCU</name>
<dbReference type="Pfam" id="PF00002">
    <property type="entry name" value="7tm_2"/>
    <property type="match status" value="1"/>
</dbReference>
<dbReference type="PANTHER" id="PTHR47154">
    <property type="entry name" value="G-PROTEIN COUPLED RECEPTOR MTH-RELATED"/>
    <property type="match status" value="1"/>
</dbReference>
<accession>A0AAV8VNQ5</accession>
<feature type="transmembrane region" description="Helical" evidence="10">
    <location>
        <begin position="387"/>
        <end position="408"/>
    </location>
</feature>
<dbReference type="InterPro" id="IPR023311">
    <property type="entry name" value="Methusela_ecto_dom_2"/>
</dbReference>
<dbReference type="GO" id="GO:0008528">
    <property type="term" value="F:G protein-coupled peptide receptor activity"/>
    <property type="evidence" value="ECO:0007669"/>
    <property type="project" value="TreeGrafter"/>
</dbReference>
<comment type="caution">
    <text evidence="13">The sequence shown here is derived from an EMBL/GenBank/DDBJ whole genome shotgun (WGS) entry which is preliminary data.</text>
</comment>
<organism evidence="13 14">
    <name type="scientific">Exocentrus adspersus</name>
    <dbReference type="NCBI Taxonomy" id="1586481"/>
    <lineage>
        <taxon>Eukaryota</taxon>
        <taxon>Metazoa</taxon>
        <taxon>Ecdysozoa</taxon>
        <taxon>Arthropoda</taxon>
        <taxon>Hexapoda</taxon>
        <taxon>Insecta</taxon>
        <taxon>Pterygota</taxon>
        <taxon>Neoptera</taxon>
        <taxon>Endopterygota</taxon>
        <taxon>Coleoptera</taxon>
        <taxon>Polyphaga</taxon>
        <taxon>Cucujiformia</taxon>
        <taxon>Chrysomeloidea</taxon>
        <taxon>Cerambycidae</taxon>
        <taxon>Lamiinae</taxon>
        <taxon>Acanthocinini</taxon>
        <taxon>Exocentrus</taxon>
    </lineage>
</organism>
<feature type="transmembrane region" description="Helical" evidence="10">
    <location>
        <begin position="213"/>
        <end position="232"/>
    </location>
</feature>
<dbReference type="SUPFAM" id="SSF81321">
    <property type="entry name" value="Family A G protein-coupled receptor-like"/>
    <property type="match status" value="1"/>
</dbReference>
<dbReference type="PROSITE" id="PS50261">
    <property type="entry name" value="G_PROTEIN_RECEP_F2_4"/>
    <property type="match status" value="1"/>
</dbReference>
<evidence type="ECO:0000313" key="14">
    <source>
        <dbReference type="Proteomes" id="UP001159042"/>
    </source>
</evidence>
<keyword evidence="14" id="KW-1185">Reference proteome</keyword>
<keyword evidence="3 10" id="KW-0812">Transmembrane</keyword>
<comment type="subcellular location">
    <subcellularLocation>
        <location evidence="1">Endomembrane system</location>
        <topology evidence="1">Multi-pass membrane protein</topology>
    </subcellularLocation>
</comment>
<dbReference type="SUPFAM" id="SSF63877">
    <property type="entry name" value="Methuselah ectodomain"/>
    <property type="match status" value="1"/>
</dbReference>
<feature type="transmembrane region" description="Helical" evidence="10">
    <location>
        <begin position="244"/>
        <end position="269"/>
    </location>
</feature>
<keyword evidence="5 10" id="KW-1133">Transmembrane helix</keyword>
<evidence type="ECO:0000256" key="6">
    <source>
        <dbReference type="ARBA" id="ARBA00023040"/>
    </source>
</evidence>
<proteinExistence type="inferred from homology"/>
<keyword evidence="4 11" id="KW-0732">Signal</keyword>
<dbReference type="InterPro" id="IPR000832">
    <property type="entry name" value="GPCR_2_secretin-like"/>
</dbReference>
<dbReference type="GO" id="GO:0007166">
    <property type="term" value="P:cell surface receptor signaling pathway"/>
    <property type="evidence" value="ECO:0007669"/>
    <property type="project" value="InterPro"/>
</dbReference>
<dbReference type="PANTHER" id="PTHR47154:SF2">
    <property type="entry name" value="G-PROTEIN COUPLED RECEPTOR MTH-RELATED"/>
    <property type="match status" value="1"/>
</dbReference>
<dbReference type="Gene3D" id="2.170.180.11">
    <property type="entry name" value="Methuselah ectodomain, domain 2"/>
    <property type="match status" value="1"/>
</dbReference>
<evidence type="ECO:0000256" key="3">
    <source>
        <dbReference type="ARBA" id="ARBA00022692"/>
    </source>
</evidence>
<evidence type="ECO:0000256" key="11">
    <source>
        <dbReference type="SAM" id="SignalP"/>
    </source>
</evidence>
<feature type="transmembrane region" description="Helical" evidence="10">
    <location>
        <begin position="337"/>
        <end position="358"/>
    </location>
</feature>
<evidence type="ECO:0000259" key="12">
    <source>
        <dbReference type="PROSITE" id="PS50261"/>
    </source>
</evidence>
<sequence>MFSWLIPLLLVMEILIQVDGTLDLCTNNNSTDLISYSRKEKTQKCGCETNKCIRKCCKIGYSLDKTSCNKNNSSDIFKVPVYVDQNVMLGVLEVWGSLKVGVMKCPFYLVNNSDPADAYYVQANGKVWIYDEFIDNDHYCLDRGLDAMNELRLFLCFPESQILGKKQFVLSATLDYYYFFFLGMIISMPFLLATFLVYAILPESNLHRKALMNYVMSLLLAYILLVTVQLYLKAFQQTVCSAIGYLIPFFFLVSFFWMNVMCLDMWFAFSGMRGFNGRRVAERKRFFMYFGYAYGVPLLHIIVVCLINNLGDEQSIYYPGIGKEKCFLRDGLPNLLYLYGPMAILITTNIILFILTAVKIQKVKKETSMLKHSDSKRHTYEDDKQKFNLYVKLLFAMGINWTMELISWAVQWKMSEVPPYVWYLTDFCNAMYGVFIFFIFVFKKKIWQSLRRRYYVLRGKPHLAHSMSATQTRSSNYSTTETGLSDHRLSEFKNSGREERMLNRNHN</sequence>
<dbReference type="InterPro" id="IPR036272">
    <property type="entry name" value="Methuselah_N_sf"/>
</dbReference>
<gene>
    <name evidence="13" type="ORF">NQ315_004562</name>
</gene>
<dbReference type="AlphaFoldDB" id="A0AAV8VNQ5"/>
<reference evidence="13 14" key="1">
    <citation type="journal article" date="2023" name="Insect Mol. Biol.">
        <title>Genome sequencing provides insights into the evolution of gene families encoding plant cell wall-degrading enzymes in longhorned beetles.</title>
        <authorList>
            <person name="Shin N.R."/>
            <person name="Okamura Y."/>
            <person name="Kirsch R."/>
            <person name="Pauchet Y."/>
        </authorList>
    </citation>
    <scope>NUCLEOTIDE SEQUENCE [LARGE SCALE GENOMIC DNA]</scope>
    <source>
        <strain evidence="13">EAD_L_NR</strain>
    </source>
</reference>
<keyword evidence="7 10" id="KW-0472">Membrane</keyword>
<keyword evidence="8" id="KW-0675">Receptor</keyword>
<evidence type="ECO:0000256" key="4">
    <source>
        <dbReference type="ARBA" id="ARBA00022729"/>
    </source>
</evidence>
<dbReference type="GO" id="GO:0012505">
    <property type="term" value="C:endomembrane system"/>
    <property type="evidence" value="ECO:0007669"/>
    <property type="project" value="UniProtKB-SubCell"/>
</dbReference>
<feature type="chain" id="PRO_5043742844" description="G-protein coupled receptors family 2 profile 2 domain-containing protein" evidence="11">
    <location>
        <begin position="21"/>
        <end position="507"/>
    </location>
</feature>
<dbReference type="EMBL" id="JANEYG010000049">
    <property type="protein sequence ID" value="KAJ8915750.1"/>
    <property type="molecule type" value="Genomic_DNA"/>
</dbReference>
<evidence type="ECO:0000256" key="8">
    <source>
        <dbReference type="ARBA" id="ARBA00023170"/>
    </source>
</evidence>
<evidence type="ECO:0000256" key="5">
    <source>
        <dbReference type="ARBA" id="ARBA00022989"/>
    </source>
</evidence>
<feature type="transmembrane region" description="Helical" evidence="10">
    <location>
        <begin position="420"/>
        <end position="442"/>
    </location>
</feature>
<dbReference type="Gene3D" id="1.20.1070.10">
    <property type="entry name" value="Rhodopsin 7-helix transmembrane proteins"/>
    <property type="match status" value="1"/>
</dbReference>
<dbReference type="InterPro" id="IPR051384">
    <property type="entry name" value="Mth_GPCR"/>
</dbReference>
<protein>
    <recommendedName>
        <fullName evidence="12">G-protein coupled receptors family 2 profile 2 domain-containing protein</fullName>
    </recommendedName>
</protein>
<feature type="signal peptide" evidence="11">
    <location>
        <begin position="1"/>
        <end position="20"/>
    </location>
</feature>